<dbReference type="AlphaFoldDB" id="A0A182INB2"/>
<protein>
    <submittedName>
        <fullName evidence="1">Uncharacterized protein</fullName>
    </submittedName>
</protein>
<name>A0A182INB2_ANOAO</name>
<reference evidence="1" key="1">
    <citation type="submission" date="2022-08" db="UniProtKB">
        <authorList>
            <consortium name="EnsemblMetazoa"/>
        </authorList>
    </citation>
    <scope>IDENTIFICATION</scope>
    <source>
        <strain evidence="1">EBRO</strain>
    </source>
</reference>
<dbReference type="EnsemblMetazoa" id="AATE002354-RA">
    <property type="protein sequence ID" value="AATE002354-PA.1"/>
    <property type="gene ID" value="AATE002354"/>
</dbReference>
<evidence type="ECO:0000313" key="1">
    <source>
        <dbReference type="EnsemblMetazoa" id="AATE002354-PA.1"/>
    </source>
</evidence>
<proteinExistence type="predicted"/>
<dbReference type="VEuPathDB" id="VectorBase:AATE002354"/>
<organism evidence="1">
    <name type="scientific">Anopheles atroparvus</name>
    <name type="common">European mosquito</name>
    <dbReference type="NCBI Taxonomy" id="41427"/>
    <lineage>
        <taxon>Eukaryota</taxon>
        <taxon>Metazoa</taxon>
        <taxon>Ecdysozoa</taxon>
        <taxon>Arthropoda</taxon>
        <taxon>Hexapoda</taxon>
        <taxon>Insecta</taxon>
        <taxon>Pterygota</taxon>
        <taxon>Neoptera</taxon>
        <taxon>Endopterygota</taxon>
        <taxon>Diptera</taxon>
        <taxon>Nematocera</taxon>
        <taxon>Culicoidea</taxon>
        <taxon>Culicidae</taxon>
        <taxon>Anophelinae</taxon>
        <taxon>Anopheles</taxon>
    </lineage>
</organism>
<accession>A0A182INB2</accession>
<sequence length="117" mass="13328">MGSLIRNAFAFAASTFARRNRSPDEKKISLHHQHALLGYLVYGGVGNAVPLARRRLHLWCRFRRLPRIPDGALFFVLLVFRFRTFALLLLLLLLDVVEWAIDLVDRFALAVGVGRAE</sequence>